<dbReference type="NCBIfam" id="TIGR02985">
    <property type="entry name" value="Sig70_bacteroi1"/>
    <property type="match status" value="1"/>
</dbReference>
<feature type="domain" description="RNA polymerase sigma factor 70 region 4 type 2" evidence="6">
    <location>
        <begin position="117"/>
        <end position="168"/>
    </location>
</feature>
<dbReference type="Pfam" id="PF08281">
    <property type="entry name" value="Sigma70_r4_2"/>
    <property type="match status" value="1"/>
</dbReference>
<proteinExistence type="inferred from homology"/>
<sequence length="191" mass="22671">MSIQSDTYLLKSGDTAAFERVFQYYSRSMFYVAMGLVEDRQIAEDAVQESFINLWAHREQINPDYDLQYYLNQSVRNYIYKYFRHCRVREKHAEALIREYKFWADYKSEDLAEKVENVRELLLSLPENCRKIFVMAVIEGTGYAETASKLNVSVNTVKSQVKIAYRKLKGMWGISENELLLFLIFIYLKKF</sequence>
<dbReference type="Proteomes" id="UP001199750">
    <property type="component" value="Unassembled WGS sequence"/>
</dbReference>
<evidence type="ECO:0000256" key="2">
    <source>
        <dbReference type="ARBA" id="ARBA00023015"/>
    </source>
</evidence>
<dbReference type="InterPro" id="IPR013325">
    <property type="entry name" value="RNA_pol_sigma_r2"/>
</dbReference>
<keyword evidence="2" id="KW-0805">Transcription regulation</keyword>
<dbReference type="RefSeq" id="WP_013613038.1">
    <property type="nucleotide sequence ID" value="NZ_CABJFF010000010.1"/>
</dbReference>
<protein>
    <submittedName>
        <fullName evidence="7">RNA polymerase sigma-70 factor</fullName>
    </submittedName>
</protein>
<dbReference type="GO" id="GO:0003677">
    <property type="term" value="F:DNA binding"/>
    <property type="evidence" value="ECO:0007669"/>
    <property type="project" value="InterPro"/>
</dbReference>
<dbReference type="GO" id="GO:0006352">
    <property type="term" value="P:DNA-templated transcription initiation"/>
    <property type="evidence" value="ECO:0007669"/>
    <property type="project" value="InterPro"/>
</dbReference>
<evidence type="ECO:0000256" key="4">
    <source>
        <dbReference type="ARBA" id="ARBA00023163"/>
    </source>
</evidence>
<feature type="domain" description="RNA polymerase sigma-70 region 2" evidence="5">
    <location>
        <begin position="22"/>
        <end position="84"/>
    </location>
</feature>
<organism evidence="7 8">
    <name type="scientific">Odoribacter splanchnicus</name>
    <dbReference type="NCBI Taxonomy" id="28118"/>
    <lineage>
        <taxon>Bacteria</taxon>
        <taxon>Pseudomonadati</taxon>
        <taxon>Bacteroidota</taxon>
        <taxon>Bacteroidia</taxon>
        <taxon>Bacteroidales</taxon>
        <taxon>Odoribacteraceae</taxon>
        <taxon>Odoribacter</taxon>
    </lineage>
</organism>
<dbReference type="Gene3D" id="1.10.1740.10">
    <property type="match status" value="1"/>
</dbReference>
<comment type="similarity">
    <text evidence="1">Belongs to the sigma-70 factor family. ECF subfamily.</text>
</comment>
<keyword evidence="4" id="KW-0804">Transcription</keyword>
<evidence type="ECO:0000259" key="5">
    <source>
        <dbReference type="Pfam" id="PF04542"/>
    </source>
</evidence>
<evidence type="ECO:0000313" key="7">
    <source>
        <dbReference type="EMBL" id="MCG4958264.1"/>
    </source>
</evidence>
<dbReference type="SUPFAM" id="SSF88659">
    <property type="entry name" value="Sigma3 and sigma4 domains of RNA polymerase sigma factors"/>
    <property type="match status" value="1"/>
</dbReference>
<evidence type="ECO:0000313" key="8">
    <source>
        <dbReference type="Proteomes" id="UP001199750"/>
    </source>
</evidence>
<name>A0AAW5C229_9BACT</name>
<dbReference type="AlphaFoldDB" id="A0AAW5C229"/>
<gene>
    <name evidence="7" type="ORF">L0P03_00120</name>
</gene>
<dbReference type="CDD" id="cd06171">
    <property type="entry name" value="Sigma70_r4"/>
    <property type="match status" value="1"/>
</dbReference>
<dbReference type="Pfam" id="PF04542">
    <property type="entry name" value="Sigma70_r2"/>
    <property type="match status" value="1"/>
</dbReference>
<dbReference type="InterPro" id="IPR014327">
    <property type="entry name" value="RNA_pol_sigma70_bacteroid"/>
</dbReference>
<dbReference type="InterPro" id="IPR007627">
    <property type="entry name" value="RNA_pol_sigma70_r2"/>
</dbReference>
<comment type="caution">
    <text evidence="7">The sequence shown here is derived from an EMBL/GenBank/DDBJ whole genome shotgun (WGS) entry which is preliminary data.</text>
</comment>
<evidence type="ECO:0000259" key="6">
    <source>
        <dbReference type="Pfam" id="PF08281"/>
    </source>
</evidence>
<dbReference type="InterPro" id="IPR013324">
    <property type="entry name" value="RNA_pol_sigma_r3/r4-like"/>
</dbReference>
<dbReference type="Gene3D" id="1.10.10.10">
    <property type="entry name" value="Winged helix-like DNA-binding domain superfamily/Winged helix DNA-binding domain"/>
    <property type="match status" value="1"/>
</dbReference>
<dbReference type="InterPro" id="IPR014284">
    <property type="entry name" value="RNA_pol_sigma-70_dom"/>
</dbReference>
<evidence type="ECO:0000256" key="1">
    <source>
        <dbReference type="ARBA" id="ARBA00010641"/>
    </source>
</evidence>
<dbReference type="PANTHER" id="PTHR43133:SF46">
    <property type="entry name" value="RNA POLYMERASE SIGMA-70 FACTOR ECF SUBFAMILY"/>
    <property type="match status" value="1"/>
</dbReference>
<dbReference type="EMBL" id="JAKNDN010000001">
    <property type="protein sequence ID" value="MCG4958264.1"/>
    <property type="molecule type" value="Genomic_DNA"/>
</dbReference>
<dbReference type="GO" id="GO:0016987">
    <property type="term" value="F:sigma factor activity"/>
    <property type="evidence" value="ECO:0007669"/>
    <property type="project" value="UniProtKB-KW"/>
</dbReference>
<dbReference type="InterPro" id="IPR039425">
    <property type="entry name" value="RNA_pol_sigma-70-like"/>
</dbReference>
<dbReference type="GeneID" id="61276096"/>
<dbReference type="InterPro" id="IPR013249">
    <property type="entry name" value="RNA_pol_sigma70_r4_t2"/>
</dbReference>
<dbReference type="PANTHER" id="PTHR43133">
    <property type="entry name" value="RNA POLYMERASE ECF-TYPE SIGMA FACTO"/>
    <property type="match status" value="1"/>
</dbReference>
<dbReference type="SUPFAM" id="SSF88946">
    <property type="entry name" value="Sigma2 domain of RNA polymerase sigma factors"/>
    <property type="match status" value="1"/>
</dbReference>
<reference evidence="7" key="1">
    <citation type="submission" date="2022-01" db="EMBL/GenBank/DDBJ databases">
        <title>Collection of gut derived symbiotic bacterial strains cultured from healthy donors.</title>
        <authorList>
            <person name="Lin H."/>
            <person name="Kohout C."/>
            <person name="Waligurski E."/>
            <person name="Pamer E.G."/>
        </authorList>
    </citation>
    <scope>NUCLEOTIDE SEQUENCE</scope>
    <source>
        <strain evidence="7">DFI.1.149</strain>
    </source>
</reference>
<dbReference type="InterPro" id="IPR036388">
    <property type="entry name" value="WH-like_DNA-bd_sf"/>
</dbReference>
<dbReference type="NCBIfam" id="TIGR02937">
    <property type="entry name" value="sigma70-ECF"/>
    <property type="match status" value="1"/>
</dbReference>
<evidence type="ECO:0000256" key="3">
    <source>
        <dbReference type="ARBA" id="ARBA00023082"/>
    </source>
</evidence>
<keyword evidence="3" id="KW-0731">Sigma factor</keyword>
<accession>A0AAW5C229</accession>